<dbReference type="EMBL" id="QNUK01000168">
    <property type="protein sequence ID" value="KAF5899390.1"/>
    <property type="molecule type" value="Genomic_DNA"/>
</dbReference>
<sequence length="87" mass="9516">METGQGLKLCRRVEVLAVRSALRRGLAANFLMQCALWSKVMVGLLEEDKQACCKSIKVLSRALPDVGPSACLALLVLDKKGKTEEEQ</sequence>
<organism evidence="1 2">
    <name type="scientific">Clarias magur</name>
    <name type="common">Asian catfish</name>
    <name type="synonym">Macropteronotus magur</name>
    <dbReference type="NCBI Taxonomy" id="1594786"/>
    <lineage>
        <taxon>Eukaryota</taxon>
        <taxon>Metazoa</taxon>
        <taxon>Chordata</taxon>
        <taxon>Craniata</taxon>
        <taxon>Vertebrata</taxon>
        <taxon>Euteleostomi</taxon>
        <taxon>Actinopterygii</taxon>
        <taxon>Neopterygii</taxon>
        <taxon>Teleostei</taxon>
        <taxon>Ostariophysi</taxon>
        <taxon>Siluriformes</taxon>
        <taxon>Clariidae</taxon>
        <taxon>Clarias</taxon>
    </lineage>
</organism>
<evidence type="ECO:0000313" key="1">
    <source>
        <dbReference type="EMBL" id="KAF5899390.1"/>
    </source>
</evidence>
<reference evidence="1" key="1">
    <citation type="submission" date="2020-07" db="EMBL/GenBank/DDBJ databases">
        <title>Clarias magur genome sequencing, assembly and annotation.</title>
        <authorList>
            <person name="Kushwaha B."/>
            <person name="Kumar R."/>
            <person name="Das P."/>
            <person name="Joshi C.G."/>
            <person name="Kumar D."/>
            <person name="Nagpure N.S."/>
            <person name="Pandey M."/>
            <person name="Agarwal S."/>
            <person name="Srivastava S."/>
            <person name="Singh M."/>
            <person name="Sahoo L."/>
            <person name="Jayasankar P."/>
            <person name="Meher P.K."/>
            <person name="Koringa P.G."/>
            <person name="Iquebal M.A."/>
            <person name="Das S.P."/>
            <person name="Bit A."/>
            <person name="Patnaik S."/>
            <person name="Patel N."/>
            <person name="Shah T.M."/>
            <person name="Hinsu A."/>
            <person name="Jena J.K."/>
        </authorList>
    </citation>
    <scope>NUCLEOTIDE SEQUENCE</scope>
    <source>
        <strain evidence="1">CIFAMagur01</strain>
        <tissue evidence="1">Testis</tissue>
    </source>
</reference>
<evidence type="ECO:0000313" key="2">
    <source>
        <dbReference type="Proteomes" id="UP000727407"/>
    </source>
</evidence>
<accession>A0A8J4UP12</accession>
<protein>
    <submittedName>
        <fullName evidence="1">Uncharacterized protein</fullName>
    </submittedName>
</protein>
<dbReference type="Proteomes" id="UP000727407">
    <property type="component" value="Unassembled WGS sequence"/>
</dbReference>
<comment type="caution">
    <text evidence="1">The sequence shown here is derived from an EMBL/GenBank/DDBJ whole genome shotgun (WGS) entry which is preliminary data.</text>
</comment>
<name>A0A8J4UP12_CLAMG</name>
<gene>
    <name evidence="1" type="ORF">DAT39_010906</name>
</gene>
<proteinExistence type="predicted"/>
<keyword evidence="2" id="KW-1185">Reference proteome</keyword>
<dbReference type="AlphaFoldDB" id="A0A8J4UP12"/>